<accession>A0A0A9ABS3</accession>
<sequence>MSTVAYRCPPRA</sequence>
<proteinExistence type="predicted"/>
<reference evidence="1" key="2">
    <citation type="journal article" date="2015" name="Data Brief">
        <title>Shoot transcriptome of the giant reed, Arundo donax.</title>
        <authorList>
            <person name="Barrero R.A."/>
            <person name="Guerrero F.D."/>
            <person name="Moolhuijzen P."/>
            <person name="Goolsby J.A."/>
            <person name="Tidwell J."/>
            <person name="Bellgard S.E."/>
            <person name="Bellgard M.I."/>
        </authorList>
    </citation>
    <scope>NUCLEOTIDE SEQUENCE</scope>
    <source>
        <tissue evidence="1">Shoot tissue taken approximately 20 cm above the soil surface</tissue>
    </source>
</reference>
<organism evidence="1">
    <name type="scientific">Arundo donax</name>
    <name type="common">Giant reed</name>
    <name type="synonym">Donax arundinaceus</name>
    <dbReference type="NCBI Taxonomy" id="35708"/>
    <lineage>
        <taxon>Eukaryota</taxon>
        <taxon>Viridiplantae</taxon>
        <taxon>Streptophyta</taxon>
        <taxon>Embryophyta</taxon>
        <taxon>Tracheophyta</taxon>
        <taxon>Spermatophyta</taxon>
        <taxon>Magnoliopsida</taxon>
        <taxon>Liliopsida</taxon>
        <taxon>Poales</taxon>
        <taxon>Poaceae</taxon>
        <taxon>PACMAD clade</taxon>
        <taxon>Arundinoideae</taxon>
        <taxon>Arundineae</taxon>
        <taxon>Arundo</taxon>
    </lineage>
</organism>
<protein>
    <submittedName>
        <fullName evidence="1">Uncharacterized protein</fullName>
    </submittedName>
</protein>
<evidence type="ECO:0000313" key="1">
    <source>
        <dbReference type="EMBL" id="JAD48531.1"/>
    </source>
</evidence>
<dbReference type="EMBL" id="GBRH01249364">
    <property type="protein sequence ID" value="JAD48531.1"/>
    <property type="molecule type" value="Transcribed_RNA"/>
</dbReference>
<reference evidence="1" key="1">
    <citation type="submission" date="2014-09" db="EMBL/GenBank/DDBJ databases">
        <authorList>
            <person name="Magalhaes I.L.F."/>
            <person name="Oliveira U."/>
            <person name="Santos F.R."/>
            <person name="Vidigal T.H.D.A."/>
            <person name="Brescovit A.D."/>
            <person name="Santos A.J."/>
        </authorList>
    </citation>
    <scope>NUCLEOTIDE SEQUENCE</scope>
    <source>
        <tissue evidence="1">Shoot tissue taken approximately 20 cm above the soil surface</tissue>
    </source>
</reference>
<name>A0A0A9ABS3_ARUDO</name>